<dbReference type="Gene3D" id="3.40.190.10">
    <property type="entry name" value="Periplasmic binding protein-like II"/>
    <property type="match status" value="2"/>
</dbReference>
<dbReference type="PRINTS" id="PR00039">
    <property type="entry name" value="HTHLYSR"/>
</dbReference>
<feature type="domain" description="HTH lysR-type" evidence="5">
    <location>
        <begin position="2"/>
        <end position="59"/>
    </location>
</feature>
<evidence type="ECO:0000313" key="7">
    <source>
        <dbReference type="Proteomes" id="UP000220034"/>
    </source>
</evidence>
<organism evidence="6 7">
    <name type="scientific">Pontivivens marinum</name>
    <dbReference type="NCBI Taxonomy" id="1690039"/>
    <lineage>
        <taxon>Bacteria</taxon>
        <taxon>Pseudomonadati</taxon>
        <taxon>Pseudomonadota</taxon>
        <taxon>Alphaproteobacteria</taxon>
        <taxon>Rhodobacterales</taxon>
        <taxon>Paracoccaceae</taxon>
        <taxon>Pontivivens</taxon>
    </lineage>
</organism>
<evidence type="ECO:0000259" key="5">
    <source>
        <dbReference type="PROSITE" id="PS50931"/>
    </source>
</evidence>
<dbReference type="Pfam" id="PF03466">
    <property type="entry name" value="LysR_substrate"/>
    <property type="match status" value="1"/>
</dbReference>
<proteinExistence type="inferred from homology"/>
<keyword evidence="7" id="KW-1185">Reference proteome</keyword>
<evidence type="ECO:0000256" key="3">
    <source>
        <dbReference type="ARBA" id="ARBA00023125"/>
    </source>
</evidence>
<accession>A0A2C9CUA2</accession>
<dbReference type="PROSITE" id="PS50931">
    <property type="entry name" value="HTH_LYSR"/>
    <property type="match status" value="1"/>
</dbReference>
<dbReference type="InterPro" id="IPR036388">
    <property type="entry name" value="WH-like_DNA-bd_sf"/>
</dbReference>
<name>A0A2C9CUA2_9RHOB</name>
<dbReference type="RefSeq" id="WP_097929549.1">
    <property type="nucleotide sequence ID" value="NZ_OCTN01000002.1"/>
</dbReference>
<sequence>MLNAIWLETFVTLCEVGHFTRAAATLNMTQPGVSQHVKKLEQQVGQALLSRDGKSFTPTPAGQAVLSIGHRRRAEEQQLRNTLLDDDPDTGQVVVACSGSLALLLYPLLLDMMAAAPALCIRLEAMPQTRIIEGVTSGSVDLGIADHMPAHARLQGDRIGYEDLCLILPMGVAHPDSLAELQALGFIAHPDGYAYADALLATNFPTEYSGADRLWQRSFVNQIGQIPEPVARGLGYTILPRSGVDAHPARDKLQVATLTNLVRHELWLIQRKARILPARARRVQAVITSALAAL</sequence>
<reference evidence="7" key="1">
    <citation type="submission" date="2017-09" db="EMBL/GenBank/DDBJ databases">
        <authorList>
            <person name="Varghese N."/>
            <person name="Submissions S."/>
        </authorList>
    </citation>
    <scope>NUCLEOTIDE SEQUENCE [LARGE SCALE GENOMIC DNA]</scope>
    <source>
        <strain evidence="7">C7</strain>
    </source>
</reference>
<keyword evidence="2" id="KW-0805">Transcription regulation</keyword>
<dbReference type="PANTHER" id="PTHR30126">
    <property type="entry name" value="HTH-TYPE TRANSCRIPTIONAL REGULATOR"/>
    <property type="match status" value="1"/>
</dbReference>
<dbReference type="EMBL" id="OCTN01000002">
    <property type="protein sequence ID" value="SOH93969.1"/>
    <property type="molecule type" value="Genomic_DNA"/>
</dbReference>
<evidence type="ECO:0000313" key="6">
    <source>
        <dbReference type="EMBL" id="SOH93969.1"/>
    </source>
</evidence>
<protein>
    <submittedName>
        <fullName evidence="6">DNA-binding transcriptional regulator, LysR family</fullName>
    </submittedName>
</protein>
<dbReference type="Pfam" id="PF00126">
    <property type="entry name" value="HTH_1"/>
    <property type="match status" value="1"/>
</dbReference>
<comment type="similarity">
    <text evidence="1">Belongs to the LysR transcriptional regulatory family.</text>
</comment>
<dbReference type="InterPro" id="IPR000847">
    <property type="entry name" value="LysR_HTH_N"/>
</dbReference>
<dbReference type="CDD" id="cd05466">
    <property type="entry name" value="PBP2_LTTR_substrate"/>
    <property type="match status" value="1"/>
</dbReference>
<evidence type="ECO:0000256" key="2">
    <source>
        <dbReference type="ARBA" id="ARBA00023015"/>
    </source>
</evidence>
<dbReference type="GO" id="GO:0003700">
    <property type="term" value="F:DNA-binding transcription factor activity"/>
    <property type="evidence" value="ECO:0007669"/>
    <property type="project" value="InterPro"/>
</dbReference>
<keyword evidence="3 6" id="KW-0238">DNA-binding</keyword>
<dbReference type="SUPFAM" id="SSF53850">
    <property type="entry name" value="Periplasmic binding protein-like II"/>
    <property type="match status" value="1"/>
</dbReference>
<evidence type="ECO:0000256" key="4">
    <source>
        <dbReference type="ARBA" id="ARBA00023163"/>
    </source>
</evidence>
<dbReference type="Gene3D" id="1.10.10.10">
    <property type="entry name" value="Winged helix-like DNA-binding domain superfamily/Winged helix DNA-binding domain"/>
    <property type="match status" value="1"/>
</dbReference>
<dbReference type="InterPro" id="IPR005119">
    <property type="entry name" value="LysR_subst-bd"/>
</dbReference>
<dbReference type="GO" id="GO:0000976">
    <property type="term" value="F:transcription cis-regulatory region binding"/>
    <property type="evidence" value="ECO:0007669"/>
    <property type="project" value="TreeGrafter"/>
</dbReference>
<keyword evidence="4" id="KW-0804">Transcription</keyword>
<dbReference type="Proteomes" id="UP000220034">
    <property type="component" value="Unassembled WGS sequence"/>
</dbReference>
<gene>
    <name evidence="6" type="ORF">SAMN06273572_102648</name>
</gene>
<dbReference type="PANTHER" id="PTHR30126:SF99">
    <property type="entry name" value="TRANSCRIPTIONAL REGULATOR LYSR FAMILY"/>
    <property type="match status" value="1"/>
</dbReference>
<dbReference type="OrthoDB" id="9811588at2"/>
<evidence type="ECO:0000256" key="1">
    <source>
        <dbReference type="ARBA" id="ARBA00009437"/>
    </source>
</evidence>
<dbReference type="InterPro" id="IPR036390">
    <property type="entry name" value="WH_DNA-bd_sf"/>
</dbReference>
<dbReference type="AlphaFoldDB" id="A0A2C9CUA2"/>
<dbReference type="SUPFAM" id="SSF46785">
    <property type="entry name" value="Winged helix' DNA-binding domain"/>
    <property type="match status" value="1"/>
</dbReference>